<dbReference type="InterPro" id="IPR014903">
    <property type="entry name" value="DUF1796"/>
</dbReference>
<dbReference type="EMBL" id="CYKH01001477">
    <property type="protein sequence ID" value="CUG87246.1"/>
    <property type="molecule type" value="Genomic_DNA"/>
</dbReference>
<accession>A0A0S4JE30</accession>
<name>A0A0S4JE30_BODSA</name>
<keyword evidence="2" id="KW-1185">Reference proteome</keyword>
<proteinExistence type="predicted"/>
<dbReference type="AlphaFoldDB" id="A0A0S4JE30"/>
<evidence type="ECO:0000313" key="1">
    <source>
        <dbReference type="EMBL" id="CUG87246.1"/>
    </source>
</evidence>
<protein>
    <submittedName>
        <fullName evidence="1">Uncharacterized protein</fullName>
    </submittedName>
</protein>
<organism evidence="1 2">
    <name type="scientific">Bodo saltans</name>
    <name type="common">Flagellated protozoan</name>
    <dbReference type="NCBI Taxonomy" id="75058"/>
    <lineage>
        <taxon>Eukaryota</taxon>
        <taxon>Discoba</taxon>
        <taxon>Euglenozoa</taxon>
        <taxon>Kinetoplastea</taxon>
        <taxon>Metakinetoplastina</taxon>
        <taxon>Eubodonida</taxon>
        <taxon>Bodonidae</taxon>
        <taxon>Bodo</taxon>
    </lineage>
</organism>
<dbReference type="OrthoDB" id="433668at2759"/>
<sequence length="329" mass="35672">MRGAGKGRRLVSLGGWCGPGLMLSKLGLRAPEDQYPFDVVRATLDGVVHFTGNGFGPEFFPPGPLPYKMDPASIWLLFRGPHTCFTHMDLNRKQVLDEFQWRFNNWSELMSGKRGPVVFLRTSLCENPFMEAGLLPMWEEAVTAKSKGALDFKTVLIVHNQGSETVQVAAPTANSSVWNLALYTTVLPTASLFDRTEVGYRTIISAVSDEQCWAPDRSLSAAPTECLNTSLELATVEGVPAMGGTCKGIGSTASVAVGRCVFCGSSDQHAVVDPTTFDTHKSWSEEDRAMLLATFAGTSDIVATCEAIALQQGRSAHEVLTEFRKLTSG</sequence>
<dbReference type="OMA" id="MWRWVSL"/>
<gene>
    <name evidence="1" type="ORF">BSAL_09360</name>
</gene>
<reference evidence="2" key="1">
    <citation type="submission" date="2015-09" db="EMBL/GenBank/DDBJ databases">
        <authorList>
            <consortium name="Pathogen Informatics"/>
        </authorList>
    </citation>
    <scope>NUCLEOTIDE SEQUENCE [LARGE SCALE GENOMIC DNA]</scope>
    <source>
        <strain evidence="2">Lake Konstanz</strain>
    </source>
</reference>
<dbReference type="VEuPathDB" id="TriTrypDB:BSAL_09360"/>
<evidence type="ECO:0000313" key="2">
    <source>
        <dbReference type="Proteomes" id="UP000051952"/>
    </source>
</evidence>
<dbReference type="Pfam" id="PF08795">
    <property type="entry name" value="DUF1796"/>
    <property type="match status" value="1"/>
</dbReference>
<dbReference type="Proteomes" id="UP000051952">
    <property type="component" value="Unassembled WGS sequence"/>
</dbReference>